<dbReference type="PANTHER" id="PTHR43422:SF3">
    <property type="entry name" value="THIAMINE THIAZOLE SYNTHASE"/>
    <property type="match status" value="1"/>
</dbReference>
<dbReference type="PANTHER" id="PTHR43422">
    <property type="entry name" value="THIAMINE THIAZOLE SYNTHASE"/>
    <property type="match status" value="1"/>
</dbReference>
<dbReference type="InterPro" id="IPR002938">
    <property type="entry name" value="FAD-bd"/>
</dbReference>
<accession>A0A5J5JYF9</accession>
<organism evidence="2 3">
    <name type="scientific">Microbispora cellulosiformans</name>
    <dbReference type="NCBI Taxonomy" id="2614688"/>
    <lineage>
        <taxon>Bacteria</taxon>
        <taxon>Bacillati</taxon>
        <taxon>Actinomycetota</taxon>
        <taxon>Actinomycetes</taxon>
        <taxon>Streptosporangiales</taxon>
        <taxon>Streptosporangiaceae</taxon>
        <taxon>Microbispora</taxon>
    </lineage>
</organism>
<keyword evidence="3" id="KW-1185">Reference proteome</keyword>
<dbReference type="Gene3D" id="3.50.50.60">
    <property type="entry name" value="FAD/NAD(P)-binding domain"/>
    <property type="match status" value="1"/>
</dbReference>
<dbReference type="SUPFAM" id="SSF51905">
    <property type="entry name" value="FAD/NAD(P)-binding domain"/>
    <property type="match status" value="1"/>
</dbReference>
<name>A0A5J5JYF9_9ACTN</name>
<gene>
    <name evidence="2" type="ORF">F5972_26945</name>
</gene>
<reference evidence="2 3" key="1">
    <citation type="submission" date="2019-09" db="EMBL/GenBank/DDBJ databases">
        <title>Screening of Novel Bioactive Compounds from Soil-Associated.</title>
        <authorList>
            <person name="Gong X."/>
        </authorList>
    </citation>
    <scope>NUCLEOTIDE SEQUENCE [LARGE SCALE GENOMIC DNA]</scope>
    <source>
        <strain evidence="2 3">Gxj-6</strain>
    </source>
</reference>
<evidence type="ECO:0000313" key="3">
    <source>
        <dbReference type="Proteomes" id="UP000327011"/>
    </source>
</evidence>
<evidence type="ECO:0000259" key="1">
    <source>
        <dbReference type="Pfam" id="PF01494"/>
    </source>
</evidence>
<comment type="caution">
    <text evidence="2">The sequence shown here is derived from an EMBL/GenBank/DDBJ whole genome shotgun (WGS) entry which is preliminary data.</text>
</comment>
<dbReference type="AlphaFoldDB" id="A0A5J5JYF9"/>
<dbReference type="EMBL" id="VYTZ01000011">
    <property type="protein sequence ID" value="KAA9375404.1"/>
    <property type="molecule type" value="Genomic_DNA"/>
</dbReference>
<proteinExistence type="predicted"/>
<dbReference type="GO" id="GO:0071949">
    <property type="term" value="F:FAD binding"/>
    <property type="evidence" value="ECO:0007669"/>
    <property type="project" value="InterPro"/>
</dbReference>
<sequence length="470" mass="50505">MTHAAIIGGGMAGMLAATAIARHVDRVTIIESDTFPSSPAQRRGLPQGHHNHMLFGGGAMALDTLLPKTTDLLYAHGAHHLRIGERMAMLSPQGWSRRFDGDPFVVTCSRPLLDHVVRRQALSYHRITLIQSAKVVGLTGDATRVTGVRVERDGGPEETIEADLVVDAAGRRSDSPRWLTDLGLPEVAEDTLDAGFAYAGRSFLAPPSAGDDFPGILIQADNSTGEPGRGAALLPNEDGRWIVALIGTRGAHPPTDEEGWLDFARSMRSPIIADLLAGATPLGEIRAYRGLANRRRHFERIVPEGFVVLGDAAMTLNPNYATGMSISAFGALALREEVERTGFTEGLARRAQQRIAKAGEPWWEVAIGQDRWFPNVRTNLTLRGGASQLKMAARWSRVVTEHPAMARATYSAASLVITPKKMMTLPLLVAMMRGPKLPPLTAEEAIAQYPGFSGVLDAAPADSAVSQTSA</sequence>
<feature type="domain" description="FAD-binding" evidence="1">
    <location>
        <begin position="2"/>
        <end position="329"/>
    </location>
</feature>
<evidence type="ECO:0000313" key="2">
    <source>
        <dbReference type="EMBL" id="KAA9375404.1"/>
    </source>
</evidence>
<dbReference type="Proteomes" id="UP000327011">
    <property type="component" value="Unassembled WGS sequence"/>
</dbReference>
<dbReference type="Pfam" id="PF01494">
    <property type="entry name" value="FAD_binding_3"/>
    <property type="match status" value="1"/>
</dbReference>
<dbReference type="InterPro" id="IPR036188">
    <property type="entry name" value="FAD/NAD-bd_sf"/>
</dbReference>
<dbReference type="RefSeq" id="WP_150937159.1">
    <property type="nucleotide sequence ID" value="NZ_VYTZ01000011.1"/>
</dbReference>
<protein>
    <submittedName>
        <fullName evidence="2">FAD-dependent oxidoreductase</fullName>
    </submittedName>
</protein>